<name>A0A7J8NJH8_9ROSI</name>
<keyword evidence="4" id="KW-1185">Reference proteome</keyword>
<protein>
    <recommendedName>
        <fullName evidence="2">D-isomer specific 2-hydroxyacid dehydrogenase NAD-binding domain-containing protein</fullName>
    </recommendedName>
</protein>
<sequence length="66" mass="7063">MGGAGLDVYENEPNVPKELFGLDNVVLSPHCAVMTPGSFEALDQLIVVNLKAFFSNKPLISVVSTE</sequence>
<dbReference type="PANTHER" id="PTHR10996:SF268">
    <property type="entry name" value="GLYOXYLATE_HYDROXYPYRUVATE REDUCTASE HPR3"/>
    <property type="match status" value="1"/>
</dbReference>
<evidence type="ECO:0000313" key="3">
    <source>
        <dbReference type="EMBL" id="MBA0576972.1"/>
    </source>
</evidence>
<dbReference type="GO" id="GO:0005829">
    <property type="term" value="C:cytosol"/>
    <property type="evidence" value="ECO:0007669"/>
    <property type="project" value="TreeGrafter"/>
</dbReference>
<dbReference type="InterPro" id="IPR050223">
    <property type="entry name" value="D-isomer_2-hydroxyacid_DH"/>
</dbReference>
<comment type="caution">
    <text evidence="3">The sequence shown here is derived from an EMBL/GenBank/DDBJ whole genome shotgun (WGS) entry which is preliminary data.</text>
</comment>
<evidence type="ECO:0000259" key="2">
    <source>
        <dbReference type="Pfam" id="PF02826"/>
    </source>
</evidence>
<evidence type="ECO:0000313" key="4">
    <source>
        <dbReference type="Proteomes" id="UP000593572"/>
    </source>
</evidence>
<dbReference type="Gene3D" id="3.40.50.720">
    <property type="entry name" value="NAD(P)-binding Rossmann-like Domain"/>
    <property type="match status" value="2"/>
</dbReference>
<keyword evidence="1" id="KW-0560">Oxidoreductase</keyword>
<organism evidence="3 4">
    <name type="scientific">Gossypium lobatum</name>
    <dbReference type="NCBI Taxonomy" id="34289"/>
    <lineage>
        <taxon>Eukaryota</taxon>
        <taxon>Viridiplantae</taxon>
        <taxon>Streptophyta</taxon>
        <taxon>Embryophyta</taxon>
        <taxon>Tracheophyta</taxon>
        <taxon>Spermatophyta</taxon>
        <taxon>Magnoliopsida</taxon>
        <taxon>eudicotyledons</taxon>
        <taxon>Gunneridae</taxon>
        <taxon>Pentapetalae</taxon>
        <taxon>rosids</taxon>
        <taxon>malvids</taxon>
        <taxon>Malvales</taxon>
        <taxon>Malvaceae</taxon>
        <taxon>Malvoideae</taxon>
        <taxon>Gossypium</taxon>
    </lineage>
</organism>
<dbReference type="Proteomes" id="UP000593572">
    <property type="component" value="Unassembled WGS sequence"/>
</dbReference>
<dbReference type="EMBL" id="JABEZX010352510">
    <property type="protein sequence ID" value="MBA0576972.1"/>
    <property type="molecule type" value="Genomic_DNA"/>
</dbReference>
<dbReference type="PANTHER" id="PTHR10996">
    <property type="entry name" value="2-HYDROXYACID DEHYDROGENASE-RELATED"/>
    <property type="match status" value="1"/>
</dbReference>
<accession>A0A7J8NJH8</accession>
<proteinExistence type="predicted"/>
<reference evidence="3 4" key="1">
    <citation type="journal article" date="2019" name="Genome Biol. Evol.">
        <title>Insights into the evolution of the New World diploid cottons (Gossypium, subgenus Houzingenia) based on genome sequencing.</title>
        <authorList>
            <person name="Grover C.E."/>
            <person name="Arick M.A. 2nd"/>
            <person name="Thrash A."/>
            <person name="Conover J.L."/>
            <person name="Sanders W.S."/>
            <person name="Peterson D.G."/>
            <person name="Frelichowski J.E."/>
            <person name="Scheffler J.A."/>
            <person name="Scheffler B.E."/>
            <person name="Wendel J.F."/>
        </authorList>
    </citation>
    <scope>NUCLEOTIDE SEQUENCE [LARGE SCALE GENOMIC DNA]</scope>
    <source>
        <strain evidence="3">157</strain>
        <tissue evidence="3">Leaf</tissue>
    </source>
</reference>
<dbReference type="AlphaFoldDB" id="A0A7J8NJH8"/>
<dbReference type="GO" id="GO:0016618">
    <property type="term" value="F:hydroxypyruvate reductase [NAD(P)H] activity"/>
    <property type="evidence" value="ECO:0007669"/>
    <property type="project" value="TreeGrafter"/>
</dbReference>
<dbReference type="InterPro" id="IPR036291">
    <property type="entry name" value="NAD(P)-bd_dom_sf"/>
</dbReference>
<dbReference type="SUPFAM" id="SSF51735">
    <property type="entry name" value="NAD(P)-binding Rossmann-fold domains"/>
    <property type="match status" value="1"/>
</dbReference>
<feature type="domain" description="D-isomer specific 2-hydroxyacid dehydrogenase NAD-binding" evidence="2">
    <location>
        <begin position="2"/>
        <end position="32"/>
    </location>
</feature>
<dbReference type="GO" id="GO:0051287">
    <property type="term" value="F:NAD binding"/>
    <property type="evidence" value="ECO:0007669"/>
    <property type="project" value="InterPro"/>
</dbReference>
<evidence type="ECO:0000256" key="1">
    <source>
        <dbReference type="ARBA" id="ARBA00023002"/>
    </source>
</evidence>
<dbReference type="GO" id="GO:0030267">
    <property type="term" value="F:glyoxylate reductase (NADPH) activity"/>
    <property type="evidence" value="ECO:0007669"/>
    <property type="project" value="TreeGrafter"/>
</dbReference>
<gene>
    <name evidence="3" type="ORF">Golob_027285</name>
</gene>
<dbReference type="InterPro" id="IPR006140">
    <property type="entry name" value="D-isomer_DH_NAD-bd"/>
</dbReference>
<dbReference type="Pfam" id="PF02826">
    <property type="entry name" value="2-Hacid_dh_C"/>
    <property type="match status" value="1"/>
</dbReference>